<dbReference type="EMBL" id="JBJKBG010000010">
    <property type="protein sequence ID" value="KAL3718381.1"/>
    <property type="molecule type" value="Genomic_DNA"/>
</dbReference>
<protein>
    <recommendedName>
        <fullName evidence="3">Late embryogenesis abundant protein LEA-2 subgroup domain-containing protein</fullName>
    </recommendedName>
</protein>
<reference evidence="1 2" key="1">
    <citation type="submission" date="2024-11" db="EMBL/GenBank/DDBJ databases">
        <title>Chromosome-level genome assembly of Eucalyptus globulus Labill. provides insights into its genome evolution.</title>
        <authorList>
            <person name="Li X."/>
        </authorList>
    </citation>
    <scope>NUCLEOTIDE SEQUENCE [LARGE SCALE GENOMIC DNA]</scope>
    <source>
        <strain evidence="1">CL2024</strain>
        <tissue evidence="1">Fresh tender leaves</tissue>
    </source>
</reference>
<gene>
    <name evidence="1" type="ORF">ACJRO7_003507</name>
</gene>
<evidence type="ECO:0000313" key="1">
    <source>
        <dbReference type="EMBL" id="KAL3718381.1"/>
    </source>
</evidence>
<proteinExistence type="predicted"/>
<sequence>MFPLVLLVVLIGAVIAVTWLIVNPRPPAFRLNSLSLSLPLSGLHNAFDASSPPPKLHVRIQLTATNPNKKLDVVIQDVNLCLAPVHRKCQFPLSSHNDTSSSEYDISKRGRRVFTFEGKAGPLPGSRTRRKRPFQFTVETVRMKFMHAYWPSKRLLAEAICKNLSVGLSSSRLTRKFKDRGKDCSVLFV</sequence>
<keyword evidence="2" id="KW-1185">Reference proteome</keyword>
<organism evidence="1 2">
    <name type="scientific">Eucalyptus globulus</name>
    <name type="common">Tasmanian blue gum</name>
    <dbReference type="NCBI Taxonomy" id="34317"/>
    <lineage>
        <taxon>Eukaryota</taxon>
        <taxon>Viridiplantae</taxon>
        <taxon>Streptophyta</taxon>
        <taxon>Embryophyta</taxon>
        <taxon>Tracheophyta</taxon>
        <taxon>Spermatophyta</taxon>
        <taxon>Magnoliopsida</taxon>
        <taxon>eudicotyledons</taxon>
        <taxon>Gunneridae</taxon>
        <taxon>Pentapetalae</taxon>
        <taxon>rosids</taxon>
        <taxon>malvids</taxon>
        <taxon>Myrtales</taxon>
        <taxon>Myrtaceae</taxon>
        <taxon>Myrtoideae</taxon>
        <taxon>Eucalypteae</taxon>
        <taxon>Eucalyptus</taxon>
    </lineage>
</organism>
<evidence type="ECO:0000313" key="2">
    <source>
        <dbReference type="Proteomes" id="UP001634007"/>
    </source>
</evidence>
<name>A0ABD3IUR5_EUCGL</name>
<dbReference type="Proteomes" id="UP001634007">
    <property type="component" value="Unassembled WGS sequence"/>
</dbReference>
<evidence type="ECO:0008006" key="3">
    <source>
        <dbReference type="Google" id="ProtNLM"/>
    </source>
</evidence>
<dbReference type="AlphaFoldDB" id="A0ABD3IUR5"/>
<comment type="caution">
    <text evidence="1">The sequence shown here is derived from an EMBL/GenBank/DDBJ whole genome shotgun (WGS) entry which is preliminary data.</text>
</comment>
<accession>A0ABD3IUR5</accession>